<dbReference type="GO" id="GO:0032259">
    <property type="term" value="P:methylation"/>
    <property type="evidence" value="ECO:0007669"/>
    <property type="project" value="UniProtKB-KW"/>
</dbReference>
<accession>A0A836EIA5</accession>
<protein>
    <submittedName>
        <fullName evidence="1">SETMR methyltransferase</fullName>
    </submittedName>
</protein>
<dbReference type="AlphaFoldDB" id="A0A836EIA5"/>
<dbReference type="EMBL" id="JAANIB010008803">
    <property type="protein sequence ID" value="KAG5323472.1"/>
    <property type="molecule type" value="Genomic_DNA"/>
</dbReference>
<dbReference type="PANTHER" id="PTHR46060:SF1">
    <property type="entry name" value="MARINER MOS1 TRANSPOSASE-LIKE PROTEIN"/>
    <property type="match status" value="1"/>
</dbReference>
<keyword evidence="1" id="KW-0808">Transferase</keyword>
<evidence type="ECO:0000313" key="1">
    <source>
        <dbReference type="EMBL" id="KAG5323472.1"/>
    </source>
</evidence>
<proteinExistence type="predicted"/>
<feature type="non-terminal residue" evidence="1">
    <location>
        <position position="98"/>
    </location>
</feature>
<dbReference type="OrthoDB" id="7542570at2759"/>
<dbReference type="InterPro" id="IPR052709">
    <property type="entry name" value="Transposase-MT_Hybrid"/>
</dbReference>
<dbReference type="PANTHER" id="PTHR46060">
    <property type="entry name" value="MARINER MOS1 TRANSPOSASE-LIKE PROTEIN"/>
    <property type="match status" value="1"/>
</dbReference>
<reference evidence="1 2" key="1">
    <citation type="submission" date="2020-02" db="EMBL/GenBank/DDBJ databases">
        <title>Relaxed selection underlies rapid genomic changes in the transitions from sociality to social parasitism in ants.</title>
        <authorList>
            <person name="Bi X."/>
        </authorList>
    </citation>
    <scope>NUCLEOTIDE SEQUENCE [LARGE SCALE GENOMIC DNA]</scope>
    <source>
        <strain evidence="1">BGI-DK2014b</strain>
        <tissue evidence="1">Whole body</tissue>
    </source>
</reference>
<comment type="caution">
    <text evidence="1">The sequence shown here is derived from an EMBL/GenBank/DDBJ whole genome shotgun (WGS) entry which is preliminary data.</text>
</comment>
<dbReference type="GO" id="GO:0003676">
    <property type="term" value="F:nucleic acid binding"/>
    <property type="evidence" value="ECO:0007669"/>
    <property type="project" value="InterPro"/>
</dbReference>
<keyword evidence="2" id="KW-1185">Reference proteome</keyword>
<keyword evidence="1" id="KW-0489">Methyltransferase</keyword>
<dbReference type="Proteomes" id="UP000670152">
    <property type="component" value="Unassembled WGS sequence"/>
</dbReference>
<gene>
    <name evidence="1" type="primary">Setmar_6</name>
    <name evidence="1" type="ORF">G6Z77_0010830</name>
</gene>
<sequence>MEISRENFRAVIFYDYKCNLVKLLIFLSSKNVELMTHCPYSPDLSPNDFFLFPNIKKKMRGERFELSEAVETFRTLISEVQFERMQKCIDLKGEYFEK</sequence>
<feature type="non-terminal residue" evidence="1">
    <location>
        <position position="1"/>
    </location>
</feature>
<dbReference type="InterPro" id="IPR036397">
    <property type="entry name" value="RNaseH_sf"/>
</dbReference>
<name>A0A836EIA5_9HYME</name>
<dbReference type="GO" id="GO:0008168">
    <property type="term" value="F:methyltransferase activity"/>
    <property type="evidence" value="ECO:0007669"/>
    <property type="project" value="UniProtKB-KW"/>
</dbReference>
<dbReference type="Gene3D" id="3.30.420.10">
    <property type="entry name" value="Ribonuclease H-like superfamily/Ribonuclease H"/>
    <property type="match status" value="1"/>
</dbReference>
<evidence type="ECO:0000313" key="2">
    <source>
        <dbReference type="Proteomes" id="UP000670152"/>
    </source>
</evidence>
<organism evidence="1 2">
    <name type="scientific">Acromyrmex heyeri</name>
    <dbReference type="NCBI Taxonomy" id="230685"/>
    <lineage>
        <taxon>Eukaryota</taxon>
        <taxon>Metazoa</taxon>
        <taxon>Ecdysozoa</taxon>
        <taxon>Arthropoda</taxon>
        <taxon>Hexapoda</taxon>
        <taxon>Insecta</taxon>
        <taxon>Pterygota</taxon>
        <taxon>Neoptera</taxon>
        <taxon>Endopterygota</taxon>
        <taxon>Hymenoptera</taxon>
        <taxon>Apocrita</taxon>
        <taxon>Aculeata</taxon>
        <taxon>Formicoidea</taxon>
        <taxon>Formicidae</taxon>
        <taxon>Myrmicinae</taxon>
        <taxon>Acromyrmex</taxon>
    </lineage>
</organism>